<evidence type="ECO:0000256" key="2">
    <source>
        <dbReference type="ARBA" id="ARBA00022448"/>
    </source>
</evidence>
<dbReference type="OrthoDB" id="145388at2"/>
<keyword evidence="10" id="KW-1185">Reference proteome</keyword>
<dbReference type="AlphaFoldDB" id="A0A4R5CMS8"/>
<dbReference type="InterPro" id="IPR010290">
    <property type="entry name" value="TM_effector"/>
</dbReference>
<dbReference type="Gene3D" id="1.20.1250.20">
    <property type="entry name" value="MFS general substrate transporter like domains"/>
    <property type="match status" value="1"/>
</dbReference>
<evidence type="ECO:0000256" key="6">
    <source>
        <dbReference type="ARBA" id="ARBA00023136"/>
    </source>
</evidence>
<dbReference type="SUPFAM" id="SSF103473">
    <property type="entry name" value="MFS general substrate transporter"/>
    <property type="match status" value="1"/>
</dbReference>
<keyword evidence="5 7" id="KW-1133">Transmembrane helix</keyword>
<evidence type="ECO:0000256" key="1">
    <source>
        <dbReference type="ARBA" id="ARBA00004651"/>
    </source>
</evidence>
<dbReference type="PANTHER" id="PTHR23513:SF6">
    <property type="entry name" value="MAJOR FACILITATOR SUPERFAMILY ASSOCIATED DOMAIN-CONTAINING PROTEIN"/>
    <property type="match status" value="1"/>
</dbReference>
<dbReference type="InParanoid" id="A0A4R5CMS8"/>
<dbReference type="PROSITE" id="PS50850">
    <property type="entry name" value="MFS"/>
    <property type="match status" value="1"/>
</dbReference>
<evidence type="ECO:0000313" key="10">
    <source>
        <dbReference type="Proteomes" id="UP000294739"/>
    </source>
</evidence>
<feature type="transmembrane region" description="Helical" evidence="7">
    <location>
        <begin position="367"/>
        <end position="389"/>
    </location>
</feature>
<comment type="subcellular location">
    <subcellularLocation>
        <location evidence="1">Cell membrane</location>
        <topology evidence="1">Multi-pass membrane protein</topology>
    </subcellularLocation>
</comment>
<dbReference type="InterPro" id="IPR036259">
    <property type="entry name" value="MFS_trans_sf"/>
</dbReference>
<keyword evidence="3" id="KW-1003">Cell membrane</keyword>
<dbReference type="Proteomes" id="UP000294739">
    <property type="component" value="Unassembled WGS sequence"/>
</dbReference>
<dbReference type="InterPro" id="IPR020846">
    <property type="entry name" value="MFS_dom"/>
</dbReference>
<dbReference type="GO" id="GO:0022857">
    <property type="term" value="F:transmembrane transporter activity"/>
    <property type="evidence" value="ECO:0007669"/>
    <property type="project" value="InterPro"/>
</dbReference>
<evidence type="ECO:0000256" key="3">
    <source>
        <dbReference type="ARBA" id="ARBA00022475"/>
    </source>
</evidence>
<feature type="transmembrane region" description="Helical" evidence="7">
    <location>
        <begin position="106"/>
        <end position="131"/>
    </location>
</feature>
<organism evidence="9 10">
    <name type="scientific">Jiangella asiatica</name>
    <dbReference type="NCBI Taxonomy" id="2530372"/>
    <lineage>
        <taxon>Bacteria</taxon>
        <taxon>Bacillati</taxon>
        <taxon>Actinomycetota</taxon>
        <taxon>Actinomycetes</taxon>
        <taxon>Jiangellales</taxon>
        <taxon>Jiangellaceae</taxon>
        <taxon>Jiangella</taxon>
    </lineage>
</organism>
<feature type="transmembrane region" description="Helical" evidence="7">
    <location>
        <begin position="309"/>
        <end position="328"/>
    </location>
</feature>
<keyword evidence="4 7" id="KW-0812">Transmembrane</keyword>
<feature type="transmembrane region" description="Helical" evidence="7">
    <location>
        <begin position="63"/>
        <end position="86"/>
    </location>
</feature>
<evidence type="ECO:0000313" key="9">
    <source>
        <dbReference type="EMBL" id="TDD98854.1"/>
    </source>
</evidence>
<feature type="transmembrane region" description="Helical" evidence="7">
    <location>
        <begin position="277"/>
        <end position="297"/>
    </location>
</feature>
<keyword evidence="6 7" id="KW-0472">Membrane</keyword>
<sequence length="425" mass="42598">MITGAIDGGRCRWRAVASCGVSGLRWRGGYGRLWSAAVLSRFGDSVRNVALPVVAAGLTASPLALSLVSAAGYLPWLLFGLLSGALADRVDRRRAMWIVDAVRGGLVGAFAVALALGYAHLALLVALSFALTTLQTLFDNAATAILPTLVPRAALPTANARLMTGQAIAGTFLGAPAGGLLVTAGVAAPFAVDATTYLVAAALIASLPTASATATVTPAKATGSTLRAEIAAGLRVLWRDHLLRGICLANLLGNIVIGGLTALMVLIITRWAGASDVVFGLVLAAYGAGATVGGLVSARVGRWLGGARALVLALTVQTACLVVIGSVAHPAATACALGLFGVAGMIVNVHAVTLTQQRVPVELLGRVSAAGRTVGIVGAPVGAVLAGALAEVSDVNVPTLASAVVMASAALVVLRAARSARLVQV</sequence>
<gene>
    <name evidence="9" type="ORF">E1269_28375</name>
</gene>
<dbReference type="PANTHER" id="PTHR23513">
    <property type="entry name" value="INTEGRAL MEMBRANE EFFLUX PROTEIN-RELATED"/>
    <property type="match status" value="1"/>
</dbReference>
<evidence type="ECO:0000259" key="8">
    <source>
        <dbReference type="PROSITE" id="PS50850"/>
    </source>
</evidence>
<reference evidence="9 10" key="1">
    <citation type="submission" date="2019-03" db="EMBL/GenBank/DDBJ databases">
        <title>Draft genome sequences of novel Actinobacteria.</title>
        <authorList>
            <person name="Sahin N."/>
            <person name="Ay H."/>
            <person name="Saygin H."/>
        </authorList>
    </citation>
    <scope>NUCLEOTIDE SEQUENCE [LARGE SCALE GENOMIC DNA]</scope>
    <source>
        <strain evidence="9 10">5K138</strain>
    </source>
</reference>
<evidence type="ECO:0000256" key="7">
    <source>
        <dbReference type="SAM" id="Phobius"/>
    </source>
</evidence>
<dbReference type="Pfam" id="PF05977">
    <property type="entry name" value="MFS_3"/>
    <property type="match status" value="1"/>
</dbReference>
<feature type="transmembrane region" description="Helical" evidence="7">
    <location>
        <begin position="167"/>
        <end position="191"/>
    </location>
</feature>
<keyword evidence="2" id="KW-0813">Transport</keyword>
<accession>A0A4R5CMS8</accession>
<evidence type="ECO:0000256" key="4">
    <source>
        <dbReference type="ARBA" id="ARBA00022692"/>
    </source>
</evidence>
<feature type="domain" description="Major facilitator superfamily (MFS) profile" evidence="8">
    <location>
        <begin position="29"/>
        <end position="421"/>
    </location>
</feature>
<name>A0A4R5CMS8_9ACTN</name>
<comment type="caution">
    <text evidence="9">The sequence shown here is derived from an EMBL/GenBank/DDBJ whole genome shotgun (WGS) entry which is preliminary data.</text>
</comment>
<evidence type="ECO:0000256" key="5">
    <source>
        <dbReference type="ARBA" id="ARBA00022989"/>
    </source>
</evidence>
<proteinExistence type="predicted"/>
<feature type="transmembrane region" description="Helical" evidence="7">
    <location>
        <begin position="395"/>
        <end position="414"/>
    </location>
</feature>
<dbReference type="CDD" id="cd06173">
    <property type="entry name" value="MFS_MefA_like"/>
    <property type="match status" value="1"/>
</dbReference>
<feature type="transmembrane region" description="Helical" evidence="7">
    <location>
        <begin position="242"/>
        <end position="271"/>
    </location>
</feature>
<dbReference type="EMBL" id="SMKZ01000065">
    <property type="protein sequence ID" value="TDD98854.1"/>
    <property type="molecule type" value="Genomic_DNA"/>
</dbReference>
<protein>
    <submittedName>
        <fullName evidence="9">MFS transporter</fullName>
    </submittedName>
</protein>
<feature type="transmembrane region" description="Helical" evidence="7">
    <location>
        <begin position="334"/>
        <end position="355"/>
    </location>
</feature>
<dbReference type="GO" id="GO:0005886">
    <property type="term" value="C:plasma membrane"/>
    <property type="evidence" value="ECO:0007669"/>
    <property type="project" value="UniProtKB-SubCell"/>
</dbReference>